<protein>
    <recommendedName>
        <fullName evidence="15">Beta-1,3-galactosyl-O-glycosyl-glycoprotein beta-1,6-N-acetylglucosaminyltransferase 3</fullName>
        <ecNumber evidence="14">2.4.1.102</ecNumber>
        <ecNumber evidence="13">2.4.1.148</ecNumber>
        <ecNumber evidence="12">2.4.1.150</ecNumber>
    </recommendedName>
    <alternativeName>
        <fullName evidence="16">C2GnT-mucin type</fullName>
    </alternativeName>
</protein>
<comment type="subcellular location">
    <subcellularLocation>
        <location evidence="1">Golgi apparatus membrane</location>
        <topology evidence="1">Single-pass type II membrane protein</topology>
    </subcellularLocation>
</comment>
<keyword evidence="9" id="KW-1015">Disulfide bond</keyword>
<dbReference type="InterPro" id="IPR017896">
    <property type="entry name" value="4Fe4S_Fe-S-bd"/>
</dbReference>
<comment type="catalytic activity">
    <reaction evidence="19">
        <text>a 3-O-[beta-D-galactosyl-(1-&gt;3)-N-acetyl-alpha-D-galactosaminyl]-L-threonyl-[protein] + UDP-N-acetyl-alpha-D-glucosamine = a 3-O-{beta-D-galactosyl-(1-&gt;3)-[N-acetyl-beta-D-glucosaminyl-(1-&gt;6)]-N-acetyl-alpha-D-galactosaminyl}-L-threonyl-[protein] + UDP + H(+)</text>
        <dbReference type="Rhea" id="RHEA:56216"/>
        <dbReference type="Rhea" id="RHEA-COMP:13923"/>
        <dbReference type="Rhea" id="RHEA-COMP:14420"/>
        <dbReference type="ChEBI" id="CHEBI:15378"/>
        <dbReference type="ChEBI" id="CHEBI:57705"/>
        <dbReference type="ChEBI" id="CHEBI:58223"/>
        <dbReference type="ChEBI" id="CHEBI:137950"/>
        <dbReference type="ChEBI" id="CHEBI:139607"/>
        <dbReference type="EC" id="2.4.1.102"/>
    </reaction>
</comment>
<evidence type="ECO:0000256" key="16">
    <source>
        <dbReference type="ARBA" id="ARBA00041719"/>
    </source>
</evidence>
<evidence type="ECO:0000256" key="15">
    <source>
        <dbReference type="ARBA" id="ARBA00039292"/>
    </source>
</evidence>
<evidence type="ECO:0000256" key="8">
    <source>
        <dbReference type="ARBA" id="ARBA00023136"/>
    </source>
</evidence>
<evidence type="ECO:0000256" key="2">
    <source>
        <dbReference type="ARBA" id="ARBA00004922"/>
    </source>
</evidence>
<evidence type="ECO:0000256" key="23">
    <source>
        <dbReference type="SAM" id="MobiDB-lite"/>
    </source>
</evidence>
<comment type="caution">
    <text evidence="25">The sequence shown here is derived from an EMBL/GenBank/DDBJ whole genome shotgun (WGS) entry which is preliminary data.</text>
</comment>
<keyword evidence="5" id="KW-0812">Transmembrane</keyword>
<evidence type="ECO:0000256" key="11">
    <source>
        <dbReference type="ARBA" id="ARBA00038150"/>
    </source>
</evidence>
<evidence type="ECO:0000313" key="25">
    <source>
        <dbReference type="EMBL" id="RXN03870.1"/>
    </source>
</evidence>
<name>A0A498L688_LABRO</name>
<comment type="catalytic activity">
    <reaction evidence="21">
        <text>a 3-O-[beta-D-galactosyl-(1-&gt;3)-N-acetyl-alpha-D-galactosaminyl]-L-seryl-[protein] + UDP-N-acetyl-alpha-D-glucosamine = 3-O-{beta-D-galactosyl-(1-&gt;3)-[N-acetyl-beta-D-glucosaminyl-(1-&gt;6)]-N-acetyl-alpha-D-galactosaminyl}-L-seryl-[protein] + UDP + H(+)</text>
        <dbReference type="Rhea" id="RHEA:56212"/>
        <dbReference type="Rhea" id="RHEA-COMP:13922"/>
        <dbReference type="Rhea" id="RHEA-COMP:14419"/>
        <dbReference type="ChEBI" id="CHEBI:15378"/>
        <dbReference type="ChEBI" id="CHEBI:57705"/>
        <dbReference type="ChEBI" id="CHEBI:58223"/>
        <dbReference type="ChEBI" id="CHEBI:137949"/>
        <dbReference type="ChEBI" id="CHEBI:139605"/>
        <dbReference type="EC" id="2.4.1.102"/>
    </reaction>
</comment>
<dbReference type="AlphaFoldDB" id="A0A498L688"/>
<dbReference type="STRING" id="84645.A0A498L688"/>
<dbReference type="GO" id="GO:0003829">
    <property type="term" value="F:beta-1,3-galactosyl-O-glycosyl-glycoprotein beta-1,6-N-acetylglucosaminyltransferase activity"/>
    <property type="evidence" value="ECO:0007669"/>
    <property type="project" value="UniProtKB-EC"/>
</dbReference>
<feature type="domain" description="4Fe-4S ferredoxin-type" evidence="24">
    <location>
        <begin position="457"/>
        <end position="489"/>
    </location>
</feature>
<dbReference type="Proteomes" id="UP000290572">
    <property type="component" value="Unassembled WGS sequence"/>
</dbReference>
<keyword evidence="26" id="KW-1185">Reference proteome</keyword>
<evidence type="ECO:0000256" key="20">
    <source>
        <dbReference type="ARBA" id="ARBA00049876"/>
    </source>
</evidence>
<keyword evidence="8" id="KW-0472">Membrane</keyword>
<comment type="catalytic activity">
    <reaction evidence="18">
        <text>3-O-[N-acetyl-beta-D-glucosaminyl-(1-&gt;3)-N-acetyl-alpha-D-galactosaminyl]-L-seryl-[protein] + UDP-N-acetyl-alpha-D-glucosamine = 3-O-[N-acetyl-beta-D-glucosaminyl-(1-&gt;3)-[N-acetyl-beta-D-glucosaminyl-(1-&gt;6)]-N-acetyl-alpha-D-galactosaminyl]-L-seryl-[protein] + UDP + H(+)</text>
        <dbReference type="Rhea" id="RHEA:56188"/>
        <dbReference type="Rhea" id="RHEA-COMP:11691"/>
        <dbReference type="Rhea" id="RHEA-COMP:14412"/>
        <dbReference type="ChEBI" id="CHEBI:15378"/>
        <dbReference type="ChEBI" id="CHEBI:57705"/>
        <dbReference type="ChEBI" id="CHEBI:58223"/>
        <dbReference type="ChEBI" id="CHEBI:87079"/>
        <dbReference type="ChEBI" id="CHEBI:139581"/>
        <dbReference type="EC" id="2.4.1.148"/>
    </reaction>
</comment>
<evidence type="ECO:0000256" key="7">
    <source>
        <dbReference type="ARBA" id="ARBA00022989"/>
    </source>
</evidence>
<evidence type="ECO:0000256" key="22">
    <source>
        <dbReference type="ARBA" id="ARBA00055416"/>
    </source>
</evidence>
<evidence type="ECO:0000256" key="17">
    <source>
        <dbReference type="ARBA" id="ARBA00047621"/>
    </source>
</evidence>
<evidence type="ECO:0000256" key="3">
    <source>
        <dbReference type="ARBA" id="ARBA00022676"/>
    </source>
</evidence>
<evidence type="ECO:0000256" key="21">
    <source>
        <dbReference type="ARBA" id="ARBA00049911"/>
    </source>
</evidence>
<keyword evidence="4 25" id="KW-0808">Transferase</keyword>
<dbReference type="PROSITE" id="PS51379">
    <property type="entry name" value="4FE4S_FER_2"/>
    <property type="match status" value="1"/>
</dbReference>
<evidence type="ECO:0000256" key="4">
    <source>
        <dbReference type="ARBA" id="ARBA00022679"/>
    </source>
</evidence>
<comment type="function">
    <text evidence="22">Glycosyltransferase that can synthesize all known mucin beta 6 N-acetylglucosaminides. Mediates core 2 and core 4 O-glycan branching, 2 important steps in mucin-type biosynthesis. Also has I-branching enzyme activity by converting linear into branched poly-N-acetyllactosaminoglycans, leading to introduce the blood group I antigen during embryonic development.</text>
</comment>
<evidence type="ECO:0000256" key="10">
    <source>
        <dbReference type="ARBA" id="ARBA00023180"/>
    </source>
</evidence>
<gene>
    <name evidence="25" type="ORF">ROHU_034327</name>
</gene>
<comment type="pathway">
    <text evidence="2">Protein modification; protein glycosylation.</text>
</comment>
<sequence>MGRVTETELLEEETQEQEEPGGKLEHSQDQGPWWSRGKEEERKPWCRRPRQHHGTSDGNGATGGGDPGRRTNCPHKEELDLNHLLKQDVGELQACSAIIHGDMDGVDKEVFRKILASKKRKSLLSESFYLNATEDCPSYIKDRGFLTFFLSKEEKDFPIAYSMVIHEKIEMFERLLRAIYAPHNVYCVHVDQKSPEIFKEAVRAITSCLTNVFVASKLESVIYASWSRVQADINCMKDLLKSPVQWRYLLNTCGTDFPIKTNAEMVQSLKCLNGKNSLESEIVEAKNWRWQYHHNVTNVVTQTDIKKSPPPIKTPMFSGNAYFVVSREFVEHIFRSKEIQNFMEWEKDTYSPDEHMWATLQRMPSVPGSNPPNIKYAQSDMNAIARLVKWSYHEGDLKNGAPYPPCTGIYRRAVCVYGAGDLKWIVRQHHLLANKFDPEVDDVAIKCMEAFLRSCLAFYSRKAQNCITCATDGSCVRKCPAGTYSACEEADRVELGFCMPCEDVNVNVSDINTAIVELFLESYNLKDLKMRLKNQRILKIISIISVSLFFLNYLGRRTNCPHKEELDLNQLLKQDTGELQACSAIIHGDIDRVDKQIFRKLLASKKRKSLLSESFYLNTTMDCPSYIRDRGFLMVSLSKEEKDFPIAYSMVIHEKIEMFERLLRAIYTPHNVYCVQESYNLKDLKMRLKNQRILKIISIISVSLFFLNYLGRRTNCPHKEELDLNQLLKQDTGELQACSAIIHGDIDRVDKQIFRKLLASKKRKSLLSESFYLNTTMDCPSYIRDRGFLMVSLSKEEKDFPIAYSMKSPEIYKEAVRAITSCLTNVFVASKLESVIYASWSRVQADINCMQDLLKSPVQWKYLLNTCGTDFPIKTNAEMVQSLKHLNGKNSLESEAVKSKKGRWQYHYNVTNTVKKTNIKKSPPPIKTPMFSGNAYFVVSREFVEHIFKSKEIQNFMEWEKDTYSPDEHMWATLQRMPLVPGSNPPNIKYEQSDMNSIARLVKWSYHEGDLKNGAPYPPCTGTHRRAVCVYGAGDLKWIVGQHHLLANKFDPEVDDVAIKCMEAFLRYKAIYGRSSLTV</sequence>
<keyword evidence="7" id="KW-1133">Transmembrane helix</keyword>
<evidence type="ECO:0000256" key="12">
    <source>
        <dbReference type="ARBA" id="ARBA00038907"/>
    </source>
</evidence>
<evidence type="ECO:0000259" key="24">
    <source>
        <dbReference type="PROSITE" id="PS51379"/>
    </source>
</evidence>
<evidence type="ECO:0000313" key="26">
    <source>
        <dbReference type="Proteomes" id="UP000290572"/>
    </source>
</evidence>
<dbReference type="EMBL" id="QBIY01013468">
    <property type="protein sequence ID" value="RXN03870.1"/>
    <property type="molecule type" value="Genomic_DNA"/>
</dbReference>
<comment type="catalytic activity">
    <reaction evidence="17">
        <text>a beta-D-Gal-(1-&gt;4)-beta-D-GlcNAc-(1-&gt;3)-beta-D-Gal-(1-&gt;4)-beta-D-GlcNAc derivative + UDP-N-acetyl-alpha-D-glucosamine = a beta-D-Gal-(1-&gt;4)-beta-D-GlcNAc-(1-&gt;3)-[beta-D-GlcNAc-(1-&gt;6)]-beta-D-Gal-(1-&gt;4)-N-acetyl-beta-D-GlcNAc derivative + UDP + H(+)</text>
        <dbReference type="Rhea" id="RHEA:54820"/>
        <dbReference type="ChEBI" id="CHEBI:15378"/>
        <dbReference type="ChEBI" id="CHEBI:57705"/>
        <dbReference type="ChEBI" id="CHEBI:58223"/>
        <dbReference type="ChEBI" id="CHEBI:138371"/>
        <dbReference type="ChEBI" id="CHEBI:138372"/>
        <dbReference type="EC" id="2.4.1.150"/>
    </reaction>
</comment>
<dbReference type="GO" id="GO:0047225">
    <property type="term" value="F:acetylgalactosaminyl-O-glycosyl-glycoprotein beta-1,6-N-acetylglucosaminyltransferase activity"/>
    <property type="evidence" value="ECO:0007669"/>
    <property type="project" value="UniProtKB-EC"/>
</dbReference>
<proteinExistence type="inferred from homology"/>
<dbReference type="InterPro" id="IPR003406">
    <property type="entry name" value="Glyco_trans_14"/>
</dbReference>
<organism evidence="25 26">
    <name type="scientific">Labeo rohita</name>
    <name type="common">Indian major carp</name>
    <name type="synonym">Cyprinus rohita</name>
    <dbReference type="NCBI Taxonomy" id="84645"/>
    <lineage>
        <taxon>Eukaryota</taxon>
        <taxon>Metazoa</taxon>
        <taxon>Chordata</taxon>
        <taxon>Craniata</taxon>
        <taxon>Vertebrata</taxon>
        <taxon>Euteleostomi</taxon>
        <taxon>Actinopterygii</taxon>
        <taxon>Neopterygii</taxon>
        <taxon>Teleostei</taxon>
        <taxon>Ostariophysi</taxon>
        <taxon>Cypriniformes</taxon>
        <taxon>Cyprinidae</taxon>
        <taxon>Labeoninae</taxon>
        <taxon>Labeonini</taxon>
        <taxon>Labeo</taxon>
    </lineage>
</organism>
<reference evidence="25 26" key="1">
    <citation type="submission" date="2018-03" db="EMBL/GenBank/DDBJ databases">
        <title>Draft genome sequence of Rohu Carp (Labeo rohita).</title>
        <authorList>
            <person name="Das P."/>
            <person name="Kushwaha B."/>
            <person name="Joshi C.G."/>
            <person name="Kumar D."/>
            <person name="Nagpure N.S."/>
            <person name="Sahoo L."/>
            <person name="Das S.P."/>
            <person name="Bit A."/>
            <person name="Patnaik S."/>
            <person name="Meher P.K."/>
            <person name="Jayasankar P."/>
            <person name="Koringa P.G."/>
            <person name="Patel N.V."/>
            <person name="Hinsu A.T."/>
            <person name="Kumar R."/>
            <person name="Pandey M."/>
            <person name="Agarwal S."/>
            <person name="Srivastava S."/>
            <person name="Singh M."/>
            <person name="Iquebal M.A."/>
            <person name="Jaiswal S."/>
            <person name="Angadi U.B."/>
            <person name="Kumar N."/>
            <person name="Raza M."/>
            <person name="Shah T.M."/>
            <person name="Rai A."/>
            <person name="Jena J.K."/>
        </authorList>
    </citation>
    <scope>NUCLEOTIDE SEQUENCE [LARGE SCALE GENOMIC DNA]</scope>
    <source>
        <strain evidence="25">DASCIFA01</strain>
        <tissue evidence="25">Testis</tissue>
    </source>
</reference>
<evidence type="ECO:0000256" key="13">
    <source>
        <dbReference type="ARBA" id="ARBA00038912"/>
    </source>
</evidence>
<comment type="catalytic activity">
    <reaction evidence="20">
        <text>a 3-O-[N-acetyl-beta-D-glucosaminyl-(1-&gt;3)-N-acetyl-alpha-D-galactosaminyl]-L-threonyl-[protein] + UDP-N-acetyl-alpha-D-glucosamine = 3-O-[N-acetyl-beta-D-glucosaminyl-(1-&gt;3)-[N-acetyl-beta-D-glucosaminyl-(1-&gt;6)]-N-acetyl-alpha-D-galactosaminyl]-L-threonyl-[protein] + UDP + H(+)</text>
        <dbReference type="Rhea" id="RHEA:56192"/>
        <dbReference type="Rhea" id="RHEA-COMP:11692"/>
        <dbReference type="Rhea" id="RHEA-COMP:14413"/>
        <dbReference type="ChEBI" id="CHEBI:15378"/>
        <dbReference type="ChEBI" id="CHEBI:57705"/>
        <dbReference type="ChEBI" id="CHEBI:58223"/>
        <dbReference type="ChEBI" id="CHEBI:87080"/>
        <dbReference type="ChEBI" id="CHEBI:139580"/>
        <dbReference type="EC" id="2.4.1.148"/>
    </reaction>
</comment>
<evidence type="ECO:0000256" key="19">
    <source>
        <dbReference type="ARBA" id="ARBA00049870"/>
    </source>
</evidence>
<dbReference type="EC" id="2.4.1.148" evidence="13"/>
<keyword evidence="10" id="KW-0325">Glycoprotein</keyword>
<feature type="region of interest" description="Disordered" evidence="23">
    <location>
        <begin position="1"/>
        <end position="75"/>
    </location>
</feature>
<evidence type="ECO:0000256" key="6">
    <source>
        <dbReference type="ARBA" id="ARBA00022968"/>
    </source>
</evidence>
<evidence type="ECO:0000256" key="9">
    <source>
        <dbReference type="ARBA" id="ARBA00023157"/>
    </source>
</evidence>
<accession>A0A498L688</accession>
<dbReference type="PANTHER" id="PTHR19297:SF81">
    <property type="entry name" value="BETA-1,3-GALACTOSYL-O-GLYCOSYL-GLYCOPROTEIN BETA-1,6-N-ACETYLGLUCOSAMINYLTRANSFERASE 3"/>
    <property type="match status" value="1"/>
</dbReference>
<dbReference type="PANTHER" id="PTHR19297">
    <property type="entry name" value="GLYCOSYLTRANSFERASE 14 FAMILY MEMBER"/>
    <property type="match status" value="1"/>
</dbReference>
<evidence type="ECO:0000256" key="1">
    <source>
        <dbReference type="ARBA" id="ARBA00004323"/>
    </source>
</evidence>
<dbReference type="EC" id="2.4.1.102" evidence="14"/>
<evidence type="ECO:0000256" key="14">
    <source>
        <dbReference type="ARBA" id="ARBA00038948"/>
    </source>
</evidence>
<evidence type="ECO:0000256" key="18">
    <source>
        <dbReference type="ARBA" id="ARBA00048927"/>
    </source>
</evidence>
<keyword evidence="6" id="KW-0735">Signal-anchor</keyword>
<evidence type="ECO:0000256" key="5">
    <source>
        <dbReference type="ARBA" id="ARBA00022692"/>
    </source>
</evidence>
<keyword evidence="3 25" id="KW-0328">Glycosyltransferase</keyword>
<dbReference type="EC" id="2.4.1.150" evidence="12"/>
<dbReference type="Pfam" id="PF02485">
    <property type="entry name" value="Branch"/>
    <property type="match status" value="2"/>
</dbReference>
<comment type="similarity">
    <text evidence="11">Belongs to the glycosyltransferase 14 family.</text>
</comment>
<dbReference type="GO" id="GO:0008109">
    <property type="term" value="F:N-acetyllactosaminide beta-1,6-N-acetylglucosaminyltransferase activity"/>
    <property type="evidence" value="ECO:0007669"/>
    <property type="project" value="UniProtKB-EC"/>
</dbReference>
<feature type="compositionally biased region" description="Acidic residues" evidence="23">
    <location>
        <begin position="8"/>
        <end position="19"/>
    </location>
</feature>
<dbReference type="GO" id="GO:0000139">
    <property type="term" value="C:Golgi membrane"/>
    <property type="evidence" value="ECO:0007669"/>
    <property type="project" value="UniProtKB-SubCell"/>
</dbReference>